<dbReference type="Proteomes" id="UP000007319">
    <property type="component" value="Plasmid AZOBR_p3"/>
</dbReference>
<accession>A0A9P1JYY4</accession>
<gene>
    <name evidence="1" type="ORF">AZOBR_p310144</name>
</gene>
<reference evidence="1 2" key="1">
    <citation type="journal article" date="2011" name="PLoS Genet.">
        <title>Azospirillum genomes reveal transition of bacteria from aquatic to terrestrial environments.</title>
        <authorList>
            <person name="Wisniewski-Dye F."/>
            <person name="Borziak K."/>
            <person name="Khalsa-Moyers G."/>
            <person name="Alexandre G."/>
            <person name="Sukharnikov L.O."/>
            <person name="Wuichet K."/>
            <person name="Hurst G.B."/>
            <person name="McDonald W.H."/>
            <person name="Robertson J.S."/>
            <person name="Barbe V."/>
            <person name="Calteau A."/>
            <person name="Rouy Z."/>
            <person name="Mangenot S."/>
            <person name="Prigent-Combaret C."/>
            <person name="Normand P."/>
            <person name="Boyer M."/>
            <person name="Siguier P."/>
            <person name="Dessaux Y."/>
            <person name="Elmerich C."/>
            <person name="Condemine G."/>
            <person name="Krishnen G."/>
            <person name="Kennedy I."/>
            <person name="Paterson A.H."/>
            <person name="Gonzalez V."/>
            <person name="Mavingui P."/>
            <person name="Zhulin I.B."/>
        </authorList>
    </citation>
    <scope>NUCLEOTIDE SEQUENCE [LARGE SCALE GENOMIC DNA]</scope>
    <source>
        <strain evidence="1 2">Sp245</strain>
    </source>
</reference>
<evidence type="ECO:0008006" key="3">
    <source>
        <dbReference type="Google" id="ProtNLM"/>
    </source>
</evidence>
<dbReference type="EMBL" id="HE577330">
    <property type="protein sequence ID" value="CCD02402.1"/>
    <property type="molecule type" value="Genomic_DNA"/>
</dbReference>
<keyword evidence="2" id="KW-1185">Reference proteome</keyword>
<evidence type="ECO:0000313" key="1">
    <source>
        <dbReference type="EMBL" id="CCD02402.1"/>
    </source>
</evidence>
<name>A0A9P1JYY4_9PROT</name>
<dbReference type="KEGG" id="abs:AZOBR_p310144"/>
<dbReference type="InterPro" id="IPR029044">
    <property type="entry name" value="Nucleotide-diphossugar_trans"/>
</dbReference>
<dbReference type="RefSeq" id="WP_014198926.1">
    <property type="nucleotide sequence ID" value="NC_016595.1"/>
</dbReference>
<dbReference type="Pfam" id="PF13704">
    <property type="entry name" value="Glyco_tranf_2_4"/>
    <property type="match status" value="1"/>
</dbReference>
<protein>
    <recommendedName>
        <fullName evidence="3">Glycosyl transferase family 2</fullName>
    </recommendedName>
</protein>
<sequence>MRVVAVARCKDEEDIIEAFVRHTLCFADDLVVLDNGSVDRSVDILKALRGEGLPLHLFQHRDEVLVEDLHSNWLFEAAIRQFSADWVLFLDADEFVHVRTPNLVFRDWLLSTPSDLCGINVLLENYHPLPEAAAAPVGNVAERLTHRWPSMPPVPKIFYRHRGGPRPSISAGHHYLSADGVVLPCHTQADVVLAHFNARSPWQLARKAMIGWLRMEASGTDARNTGIAANYRHMFDLLMDNPDVFMAQVIDRRDDLVFDPLPYAGGPLKYTAPTDETALFIKATSEFALRIARQHGARVDADTQVLHRLRARIADVMPVP</sequence>
<dbReference type="AlphaFoldDB" id="A0A9P1JYY4"/>
<dbReference type="Gene3D" id="3.90.550.10">
    <property type="entry name" value="Spore Coat Polysaccharide Biosynthesis Protein SpsA, Chain A"/>
    <property type="match status" value="1"/>
</dbReference>
<proteinExistence type="predicted"/>
<organism evidence="1 2">
    <name type="scientific">Azospirillum baldaniorum</name>
    <dbReference type="NCBI Taxonomy" id="1064539"/>
    <lineage>
        <taxon>Bacteria</taxon>
        <taxon>Pseudomonadati</taxon>
        <taxon>Pseudomonadota</taxon>
        <taxon>Alphaproteobacteria</taxon>
        <taxon>Rhodospirillales</taxon>
        <taxon>Azospirillaceae</taxon>
        <taxon>Azospirillum</taxon>
    </lineage>
</organism>
<keyword evidence="1" id="KW-0614">Plasmid</keyword>
<geneLocation type="plasmid" evidence="1 2">
    <name>AZOBR_p3</name>
</geneLocation>
<evidence type="ECO:0000313" key="2">
    <source>
        <dbReference type="Proteomes" id="UP000007319"/>
    </source>
</evidence>
<dbReference type="SUPFAM" id="SSF53448">
    <property type="entry name" value="Nucleotide-diphospho-sugar transferases"/>
    <property type="match status" value="1"/>
</dbReference>